<dbReference type="AlphaFoldDB" id="A0A6J4CWV7"/>
<feature type="compositionally biased region" description="Polar residues" evidence="1">
    <location>
        <begin position="1"/>
        <end position="12"/>
    </location>
</feature>
<reference evidence="3 4" key="1">
    <citation type="submission" date="2019-06" db="EMBL/GenBank/DDBJ databases">
        <title>Complete genome sequence of Helicobacter suis SNTW101c.</title>
        <authorList>
            <person name="Rimbara E."/>
            <person name="Suzuki M."/>
            <person name="Matsui H."/>
            <person name="Nakamura M."/>
            <person name="Mori S."/>
            <person name="Shibayama K."/>
        </authorList>
    </citation>
    <scope>NUCLEOTIDE SEQUENCE [LARGE SCALE GENOMIC DNA]</scope>
    <source>
        <strain evidence="3 4">SNTW101c</strain>
    </source>
</reference>
<reference evidence="2 5" key="2">
    <citation type="submission" date="2020-04" db="EMBL/GenBank/DDBJ databases">
        <title>Genomic analysis of gastric non-Helicobacter pylori Helicobacters isolated in Japan.</title>
        <authorList>
            <person name="Suzuki M."/>
            <person name="Rimbara E."/>
        </authorList>
    </citation>
    <scope>NUCLEOTIDE SEQUENCE [LARGE SCALE GENOMIC DNA]</scope>
    <source>
        <strain evidence="2 5">NHP19-0020</strain>
    </source>
</reference>
<feature type="compositionally biased region" description="Low complexity" evidence="1">
    <location>
        <begin position="40"/>
        <end position="59"/>
    </location>
</feature>
<dbReference type="Proteomes" id="UP000317935">
    <property type="component" value="Chromosome"/>
</dbReference>
<dbReference type="GeneID" id="69703053"/>
<evidence type="ECO:0000313" key="3">
    <source>
        <dbReference type="EMBL" id="BCD70019.1"/>
    </source>
</evidence>
<dbReference type="EMBL" id="AP023036">
    <property type="protein sequence ID" value="BCD45775.1"/>
    <property type="molecule type" value="Genomic_DNA"/>
</dbReference>
<evidence type="ECO:0000313" key="4">
    <source>
        <dbReference type="Proteomes" id="UP000317935"/>
    </source>
</evidence>
<evidence type="ECO:0000313" key="2">
    <source>
        <dbReference type="EMBL" id="BCD45775.1"/>
    </source>
</evidence>
<proteinExistence type="predicted"/>
<keyword evidence="5" id="KW-1185">Reference proteome</keyword>
<organism evidence="3 4">
    <name type="scientific">Helicobacter suis</name>
    <dbReference type="NCBI Taxonomy" id="104628"/>
    <lineage>
        <taxon>Bacteria</taxon>
        <taxon>Pseudomonadati</taxon>
        <taxon>Campylobacterota</taxon>
        <taxon>Epsilonproteobacteria</taxon>
        <taxon>Campylobacterales</taxon>
        <taxon>Helicobacteraceae</taxon>
        <taxon>Helicobacter</taxon>
    </lineage>
</organism>
<feature type="region of interest" description="Disordered" evidence="1">
    <location>
        <begin position="1"/>
        <end position="93"/>
    </location>
</feature>
<accession>A0A6J4CWV7</accession>
<dbReference type="Proteomes" id="UP000509742">
    <property type="component" value="Chromosome"/>
</dbReference>
<evidence type="ECO:0000313" key="5">
    <source>
        <dbReference type="Proteomes" id="UP000509742"/>
    </source>
</evidence>
<gene>
    <name evidence="2" type="ORF">NHP190020_08140</name>
    <name evidence="3" type="ORF">SNTW_06640</name>
</gene>
<dbReference type="RefSeq" id="WP_232048855.1">
    <property type="nucleotide sequence ID" value="NZ_AP019774.1"/>
</dbReference>
<protein>
    <submittedName>
        <fullName evidence="3">Uncharacterized protein</fullName>
    </submittedName>
</protein>
<dbReference type="EMBL" id="AP019774">
    <property type="protein sequence ID" value="BCD70019.1"/>
    <property type="molecule type" value="Genomic_DNA"/>
</dbReference>
<feature type="compositionally biased region" description="Polar residues" evidence="1">
    <location>
        <begin position="19"/>
        <end position="39"/>
    </location>
</feature>
<sequence>MHTPNKAQSTDQKPPLNPVRNTDQNTARVNSSSPLTHSQNPPNNHPLAHNLASSASSHPTPKSAFETPNTALKPKMNPLERASSHSNPQESST</sequence>
<feature type="compositionally biased region" description="Polar residues" evidence="1">
    <location>
        <begin position="84"/>
        <end position="93"/>
    </location>
</feature>
<name>A0A6J4CWV7_9HELI</name>
<evidence type="ECO:0000256" key="1">
    <source>
        <dbReference type="SAM" id="MobiDB-lite"/>
    </source>
</evidence>